<reference evidence="1 2" key="1">
    <citation type="submission" date="2024-10" db="EMBL/GenBank/DDBJ databases">
        <title>The Natural Products Discovery Center: Release of the First 8490 Sequenced Strains for Exploring Actinobacteria Biosynthetic Diversity.</title>
        <authorList>
            <person name="Kalkreuter E."/>
            <person name="Kautsar S.A."/>
            <person name="Yang D."/>
            <person name="Bader C.D."/>
            <person name="Teijaro C.N."/>
            <person name="Fluegel L."/>
            <person name="Davis C.M."/>
            <person name="Simpson J.R."/>
            <person name="Lauterbach L."/>
            <person name="Steele A.D."/>
            <person name="Gui C."/>
            <person name="Meng S."/>
            <person name="Li G."/>
            <person name="Viehrig K."/>
            <person name="Ye F."/>
            <person name="Su P."/>
            <person name="Kiefer A.F."/>
            <person name="Nichols A."/>
            <person name="Cepeda A.J."/>
            <person name="Yan W."/>
            <person name="Fan B."/>
            <person name="Jiang Y."/>
            <person name="Adhikari A."/>
            <person name="Zheng C.-J."/>
            <person name="Schuster L."/>
            <person name="Cowan T.M."/>
            <person name="Smanski M.J."/>
            <person name="Chevrette M.G."/>
            <person name="De Carvalho L.P.S."/>
            <person name="Shen B."/>
        </authorList>
    </citation>
    <scope>NUCLEOTIDE SEQUENCE [LARGE SCALE GENOMIC DNA]</scope>
    <source>
        <strain evidence="1 2">NPDC049639</strain>
    </source>
</reference>
<sequence length="141" mass="15646">MFYDMFLEDDDPSGFGPEGTDPFEVKLALDPERGRMAAAYTLGLEYVGLPELLIQPPDDFEPPGGLDWAHASVHLMRGMGRLAEAMLRADSEEVGPDVTEIAGAMVAFRLLPAHESRARLRLDLPEHFGDMTEVACSWWQP</sequence>
<gene>
    <name evidence="1" type="ORF">ACIB24_11745</name>
</gene>
<keyword evidence="2" id="KW-1185">Reference proteome</keyword>
<dbReference type="Proteomes" id="UP001612915">
    <property type="component" value="Unassembled WGS sequence"/>
</dbReference>
<evidence type="ECO:0000313" key="1">
    <source>
        <dbReference type="EMBL" id="MFI7587737.1"/>
    </source>
</evidence>
<evidence type="ECO:0000313" key="2">
    <source>
        <dbReference type="Proteomes" id="UP001612915"/>
    </source>
</evidence>
<protein>
    <submittedName>
        <fullName evidence="1">Uncharacterized protein</fullName>
    </submittedName>
</protein>
<proteinExistence type="predicted"/>
<dbReference type="RefSeq" id="WP_398279972.1">
    <property type="nucleotide sequence ID" value="NZ_JBITLV010000003.1"/>
</dbReference>
<organism evidence="1 2">
    <name type="scientific">Spongisporangium articulatum</name>
    <dbReference type="NCBI Taxonomy" id="3362603"/>
    <lineage>
        <taxon>Bacteria</taxon>
        <taxon>Bacillati</taxon>
        <taxon>Actinomycetota</taxon>
        <taxon>Actinomycetes</taxon>
        <taxon>Kineosporiales</taxon>
        <taxon>Kineosporiaceae</taxon>
        <taxon>Spongisporangium</taxon>
    </lineage>
</organism>
<dbReference type="EMBL" id="JBITLV010000003">
    <property type="protein sequence ID" value="MFI7587737.1"/>
    <property type="molecule type" value="Genomic_DNA"/>
</dbReference>
<comment type="caution">
    <text evidence="1">The sequence shown here is derived from an EMBL/GenBank/DDBJ whole genome shotgun (WGS) entry which is preliminary data.</text>
</comment>
<accession>A0ABW8AP67</accession>
<name>A0ABW8AP67_9ACTN</name>